<name>A0A2S8GI40_9BACT</name>
<feature type="site" description="Cleavage; by autolysis" evidence="2">
    <location>
        <begin position="177"/>
        <end position="178"/>
    </location>
</feature>
<proteinExistence type="predicted"/>
<dbReference type="GO" id="GO:0005737">
    <property type="term" value="C:cytoplasm"/>
    <property type="evidence" value="ECO:0007669"/>
    <property type="project" value="TreeGrafter"/>
</dbReference>
<protein>
    <submittedName>
        <fullName evidence="3">Asparaginase</fullName>
    </submittedName>
</protein>
<dbReference type="PANTHER" id="PTHR10188">
    <property type="entry name" value="L-ASPARAGINASE"/>
    <property type="match status" value="1"/>
</dbReference>
<dbReference type="GO" id="GO:0003948">
    <property type="term" value="F:N4-(beta-N-acetylglucosaminyl)-L-asparaginase activity"/>
    <property type="evidence" value="ECO:0007669"/>
    <property type="project" value="TreeGrafter"/>
</dbReference>
<evidence type="ECO:0000313" key="4">
    <source>
        <dbReference type="Proteomes" id="UP000237819"/>
    </source>
</evidence>
<dbReference type="CDD" id="cd04513">
    <property type="entry name" value="Glycosylasparaginase"/>
    <property type="match status" value="1"/>
</dbReference>
<evidence type="ECO:0000256" key="2">
    <source>
        <dbReference type="PIRSR" id="PIRSR600246-3"/>
    </source>
</evidence>
<accession>A0A2S8GI40</accession>
<dbReference type="InterPro" id="IPR000246">
    <property type="entry name" value="Peptidase_T2"/>
</dbReference>
<evidence type="ECO:0000313" key="3">
    <source>
        <dbReference type="EMBL" id="PQO44122.1"/>
    </source>
</evidence>
<dbReference type="Pfam" id="PF01112">
    <property type="entry name" value="Asparaginase_2"/>
    <property type="match status" value="1"/>
</dbReference>
<dbReference type="SUPFAM" id="SSF56235">
    <property type="entry name" value="N-terminal nucleophile aminohydrolases (Ntn hydrolases)"/>
    <property type="match status" value="1"/>
</dbReference>
<dbReference type="Proteomes" id="UP000237819">
    <property type="component" value="Unassembled WGS sequence"/>
</dbReference>
<dbReference type="InterPro" id="IPR029055">
    <property type="entry name" value="Ntn_hydrolases_N"/>
</dbReference>
<dbReference type="EMBL" id="PUHZ01000021">
    <property type="protein sequence ID" value="PQO44122.1"/>
    <property type="molecule type" value="Genomic_DNA"/>
</dbReference>
<feature type="active site" description="Nucleophile" evidence="1">
    <location>
        <position position="178"/>
    </location>
</feature>
<comment type="caution">
    <text evidence="3">The sequence shown here is derived from an EMBL/GenBank/DDBJ whole genome shotgun (WGS) entry which is preliminary data.</text>
</comment>
<evidence type="ECO:0000256" key="1">
    <source>
        <dbReference type="PIRSR" id="PIRSR600246-1"/>
    </source>
</evidence>
<dbReference type="RefSeq" id="WP_105337521.1">
    <property type="nucleotide sequence ID" value="NZ_PUHZ01000021.1"/>
</dbReference>
<dbReference type="OrthoDB" id="9780217at2"/>
<dbReference type="PANTHER" id="PTHR10188:SF6">
    <property type="entry name" value="N(4)-(BETA-N-ACETYLGLUCOSAMINYL)-L-ASPARAGINASE"/>
    <property type="match status" value="1"/>
</dbReference>
<gene>
    <name evidence="3" type="ORF">C5Y93_21540</name>
</gene>
<organism evidence="3 4">
    <name type="scientific">Blastopirellula marina</name>
    <dbReference type="NCBI Taxonomy" id="124"/>
    <lineage>
        <taxon>Bacteria</taxon>
        <taxon>Pseudomonadati</taxon>
        <taxon>Planctomycetota</taxon>
        <taxon>Planctomycetia</taxon>
        <taxon>Pirellulales</taxon>
        <taxon>Pirellulaceae</taxon>
        <taxon>Blastopirellula</taxon>
    </lineage>
</organism>
<dbReference type="Gene3D" id="3.60.20.30">
    <property type="entry name" value="(Glycosyl)asparaginase"/>
    <property type="match status" value="1"/>
</dbReference>
<reference evidence="3 4" key="1">
    <citation type="submission" date="2018-02" db="EMBL/GenBank/DDBJ databases">
        <title>Comparative genomes isolates from brazilian mangrove.</title>
        <authorList>
            <person name="Araujo J.E."/>
            <person name="Taketani R.G."/>
            <person name="Silva M.C.P."/>
            <person name="Loureco M.V."/>
            <person name="Andreote F.D."/>
        </authorList>
    </citation>
    <scope>NUCLEOTIDE SEQUENCE [LARGE SCALE GENOMIC DNA]</scope>
    <source>
        <strain evidence="3 4">Nap-Phe MGV</strain>
    </source>
</reference>
<dbReference type="AlphaFoldDB" id="A0A2S8GI40"/>
<sequence>MTAATLQKVIASGNGLEATRLAYYQMTSGQPPLDAAVAGATLLEDDPHELTVGYGGLPDANGEVTLDAAVMDGRRHRGGAVVGLKNVRHATQVARLVMEQTRRAILCGPGAFEFARANGFPEENLLTEKARKIWLYWKRLECCGKDWLPPFPGEFDAETIADFERYYSKTGEKASGSTVHIATRDGRGDLACATSTSGHCFKMPGRVGDSPIFGAGLYVDNEMGTCGSVGHGEANLLNCSSFHAVQQMGRGASPIDAGLETLAMISKHSADHERDSDGKVNFNLQLFLMHKDGRYAGVAIRGSKQIAVTDGDGTRLEPCINL</sequence>